<dbReference type="Proteomes" id="UP001062165">
    <property type="component" value="Chromosome"/>
</dbReference>
<evidence type="ECO:0000256" key="4">
    <source>
        <dbReference type="ARBA" id="ARBA00022679"/>
    </source>
</evidence>
<gene>
    <name evidence="11" type="ORF">N7E81_04665</name>
</gene>
<evidence type="ECO:0000313" key="11">
    <source>
        <dbReference type="EMBL" id="UXX80391.1"/>
    </source>
</evidence>
<reference evidence="11" key="1">
    <citation type="submission" date="2022-10" db="EMBL/GenBank/DDBJ databases">
        <title>Comparative genomics and taxonomic characterization of three novel marine species of genus Reichenbachiella exhibiting antioxidant and polysaccharide degradation activities.</title>
        <authorList>
            <person name="Muhammad N."/>
            <person name="Lee Y.-J."/>
            <person name="Ko J."/>
            <person name="Kim S.-G."/>
        </authorList>
    </citation>
    <scope>NUCLEOTIDE SEQUENCE</scope>
    <source>
        <strain evidence="11">Wsw4-B4</strain>
    </source>
</reference>
<accession>A0ABY6D2L1</accession>
<evidence type="ECO:0000256" key="7">
    <source>
        <dbReference type="ARBA" id="ARBA00022827"/>
    </source>
</evidence>
<keyword evidence="3" id="KW-0285">Flavoprotein</keyword>
<name>A0ABY6D2L1_9BACT</name>
<evidence type="ECO:0000256" key="9">
    <source>
        <dbReference type="ARBA" id="ARBA00023268"/>
    </source>
</evidence>
<dbReference type="InterPro" id="IPR036188">
    <property type="entry name" value="FAD/NAD-bd_sf"/>
</dbReference>
<evidence type="ECO:0000256" key="5">
    <source>
        <dbReference type="ARBA" id="ARBA00022691"/>
    </source>
</evidence>
<keyword evidence="6" id="KW-0819">tRNA processing</keyword>
<evidence type="ECO:0000256" key="6">
    <source>
        <dbReference type="ARBA" id="ARBA00022694"/>
    </source>
</evidence>
<dbReference type="SUPFAM" id="SSF54373">
    <property type="entry name" value="FAD-linked reductases, C-terminal domain"/>
    <property type="match status" value="1"/>
</dbReference>
<evidence type="ECO:0000256" key="3">
    <source>
        <dbReference type="ARBA" id="ARBA00022630"/>
    </source>
</evidence>
<dbReference type="RefSeq" id="WP_263052121.1">
    <property type="nucleotide sequence ID" value="NZ_CP106735.1"/>
</dbReference>
<keyword evidence="4" id="KW-0808">Transferase</keyword>
<dbReference type="Gene3D" id="3.30.9.10">
    <property type="entry name" value="D-Amino Acid Oxidase, subunit A, domain 2"/>
    <property type="match status" value="1"/>
</dbReference>
<dbReference type="EMBL" id="CP106735">
    <property type="protein sequence ID" value="UXX80391.1"/>
    <property type="molecule type" value="Genomic_DNA"/>
</dbReference>
<sequence length="355" mass="40620">MYDYLIIGHGLAGAVLSQRLLERGKKIMVLDQPQDNHSSAVAAGIFNPITGRKMFKTWRADEFFPELLQFYPIFEQTLGAKFFHPMGVYRPYFAIEDQNDWEAKKADTKFDSYIAHASTTPIAAHQLHDPYGGLFLKQAGYVNIVKLLTANKKRLTDKGSYQEAMFNEKEVVRDSDHFVYGVLKFKKLIFCNGVKAQQSDWFDWLPFHPVKGEMIDIALEKRPDTIYNRGVFILPFENESLRVGSTYHHQYDNMEPTEAGQNELKQKLSGLLDETYQVTGSRAGIRPATKDRRPFIGKHPDNEHIYVFNGFGSKGVSLIPYCSKLFTAHLLDGEPLDAELDISRYYSHYSAKPKD</sequence>
<dbReference type="Gene3D" id="3.50.50.60">
    <property type="entry name" value="FAD/NAD(P)-binding domain"/>
    <property type="match status" value="1"/>
</dbReference>
<evidence type="ECO:0000256" key="8">
    <source>
        <dbReference type="ARBA" id="ARBA00023002"/>
    </source>
</evidence>
<dbReference type="SUPFAM" id="SSF51905">
    <property type="entry name" value="FAD/NAD(P)-binding domain"/>
    <property type="match status" value="1"/>
</dbReference>
<keyword evidence="8" id="KW-0560">Oxidoreductase</keyword>
<protein>
    <submittedName>
        <fullName evidence="11">FAD-binding oxidoreductase</fullName>
    </submittedName>
</protein>
<dbReference type="InterPro" id="IPR006076">
    <property type="entry name" value="FAD-dep_OxRdtase"/>
</dbReference>
<keyword evidence="2" id="KW-0489">Methyltransferase</keyword>
<evidence type="ECO:0000259" key="10">
    <source>
        <dbReference type="Pfam" id="PF01266"/>
    </source>
</evidence>
<keyword evidence="12" id="KW-1185">Reference proteome</keyword>
<feature type="domain" description="FAD dependent oxidoreductase" evidence="10">
    <location>
        <begin position="3"/>
        <end position="327"/>
    </location>
</feature>
<dbReference type="Pfam" id="PF01266">
    <property type="entry name" value="DAO"/>
    <property type="match status" value="1"/>
</dbReference>
<evidence type="ECO:0000256" key="2">
    <source>
        <dbReference type="ARBA" id="ARBA00022603"/>
    </source>
</evidence>
<evidence type="ECO:0000313" key="12">
    <source>
        <dbReference type="Proteomes" id="UP001062165"/>
    </source>
</evidence>
<proteinExistence type="predicted"/>
<dbReference type="PANTHER" id="PTHR13847">
    <property type="entry name" value="SARCOSINE DEHYDROGENASE-RELATED"/>
    <property type="match status" value="1"/>
</dbReference>
<keyword evidence="5" id="KW-0949">S-adenosyl-L-methionine</keyword>
<evidence type="ECO:0000256" key="1">
    <source>
        <dbReference type="ARBA" id="ARBA00022490"/>
    </source>
</evidence>
<dbReference type="PANTHER" id="PTHR13847:SF283">
    <property type="entry name" value="TRNA 5-METHYLAMINOMETHYL-2-THIOURIDINE BIOSYNTHESIS BIFUNCTIONAL PROTEIN MNMC"/>
    <property type="match status" value="1"/>
</dbReference>
<keyword evidence="1" id="KW-0963">Cytoplasm</keyword>
<organism evidence="11 12">
    <name type="scientific">Reichenbachiella carrageenanivorans</name>
    <dbReference type="NCBI Taxonomy" id="2979869"/>
    <lineage>
        <taxon>Bacteria</taxon>
        <taxon>Pseudomonadati</taxon>
        <taxon>Bacteroidota</taxon>
        <taxon>Cytophagia</taxon>
        <taxon>Cytophagales</taxon>
        <taxon>Reichenbachiellaceae</taxon>
        <taxon>Reichenbachiella</taxon>
    </lineage>
</organism>
<keyword evidence="7" id="KW-0274">FAD</keyword>
<keyword evidence="9" id="KW-0511">Multifunctional enzyme</keyword>